<keyword evidence="2" id="KW-1185">Reference proteome</keyword>
<proteinExistence type="predicted"/>
<reference evidence="3" key="1">
    <citation type="submission" date="2017-02" db="UniProtKB">
        <authorList>
            <consortium name="WormBaseParasite"/>
        </authorList>
    </citation>
    <scope>IDENTIFICATION</scope>
</reference>
<dbReference type="AlphaFoldDB" id="A0A0N5C0D8"/>
<evidence type="ECO:0000313" key="3">
    <source>
        <dbReference type="WBParaSite" id="SPAL_0001146700.1"/>
    </source>
</evidence>
<dbReference type="WBParaSite" id="SPAL_0001146700.1">
    <property type="protein sequence ID" value="SPAL_0001146700.1"/>
    <property type="gene ID" value="SPAL_0001146700"/>
</dbReference>
<protein>
    <submittedName>
        <fullName evidence="3">Secreted protein</fullName>
    </submittedName>
</protein>
<keyword evidence="1" id="KW-1133">Transmembrane helix</keyword>
<dbReference type="Proteomes" id="UP000046392">
    <property type="component" value="Unplaced"/>
</dbReference>
<name>A0A0N5C0D8_STREA</name>
<evidence type="ECO:0000256" key="1">
    <source>
        <dbReference type="SAM" id="Phobius"/>
    </source>
</evidence>
<keyword evidence="1" id="KW-0472">Membrane</keyword>
<accession>A0A0N5C0D8</accession>
<feature type="transmembrane region" description="Helical" evidence="1">
    <location>
        <begin position="7"/>
        <end position="33"/>
    </location>
</feature>
<keyword evidence="1" id="KW-0812">Transmembrane</keyword>
<evidence type="ECO:0000313" key="2">
    <source>
        <dbReference type="Proteomes" id="UP000046392"/>
    </source>
</evidence>
<sequence length="69" mass="7696">MILIVDFDVVVAVAGVVVVVVEFVEAIVGLVVADDSLVVEFDVIFEIVKRIFRDYVGCVQLLFDQMKYS</sequence>
<organism evidence="2 3">
    <name type="scientific">Strongyloides papillosus</name>
    <name type="common">Intestinal threadworm</name>
    <dbReference type="NCBI Taxonomy" id="174720"/>
    <lineage>
        <taxon>Eukaryota</taxon>
        <taxon>Metazoa</taxon>
        <taxon>Ecdysozoa</taxon>
        <taxon>Nematoda</taxon>
        <taxon>Chromadorea</taxon>
        <taxon>Rhabditida</taxon>
        <taxon>Tylenchina</taxon>
        <taxon>Panagrolaimomorpha</taxon>
        <taxon>Strongyloidoidea</taxon>
        <taxon>Strongyloididae</taxon>
        <taxon>Strongyloides</taxon>
    </lineage>
</organism>